<name>A0A0E9WSV6_ANGAN</name>
<sequence>MFLRYCFCSALYFIRTHCFPHCLDMSLRSLTENVVNLRVEHLYY</sequence>
<dbReference type="EMBL" id="GBXM01015073">
    <property type="protein sequence ID" value="JAH93504.1"/>
    <property type="molecule type" value="Transcribed_RNA"/>
</dbReference>
<organism evidence="1">
    <name type="scientific">Anguilla anguilla</name>
    <name type="common">European freshwater eel</name>
    <name type="synonym">Muraena anguilla</name>
    <dbReference type="NCBI Taxonomy" id="7936"/>
    <lineage>
        <taxon>Eukaryota</taxon>
        <taxon>Metazoa</taxon>
        <taxon>Chordata</taxon>
        <taxon>Craniata</taxon>
        <taxon>Vertebrata</taxon>
        <taxon>Euteleostomi</taxon>
        <taxon>Actinopterygii</taxon>
        <taxon>Neopterygii</taxon>
        <taxon>Teleostei</taxon>
        <taxon>Anguilliformes</taxon>
        <taxon>Anguillidae</taxon>
        <taxon>Anguilla</taxon>
    </lineage>
</organism>
<reference evidence="1" key="1">
    <citation type="submission" date="2014-11" db="EMBL/GenBank/DDBJ databases">
        <authorList>
            <person name="Amaro Gonzalez C."/>
        </authorList>
    </citation>
    <scope>NUCLEOTIDE SEQUENCE</scope>
</reference>
<accession>A0A0E9WSV6</accession>
<reference evidence="1" key="2">
    <citation type="journal article" date="2015" name="Fish Shellfish Immunol.">
        <title>Early steps in the European eel (Anguilla anguilla)-Vibrio vulnificus interaction in the gills: Role of the RtxA13 toxin.</title>
        <authorList>
            <person name="Callol A."/>
            <person name="Pajuelo D."/>
            <person name="Ebbesson L."/>
            <person name="Teles M."/>
            <person name="MacKenzie S."/>
            <person name="Amaro C."/>
        </authorList>
    </citation>
    <scope>NUCLEOTIDE SEQUENCE</scope>
</reference>
<dbReference type="AlphaFoldDB" id="A0A0E9WSV6"/>
<proteinExistence type="predicted"/>
<protein>
    <submittedName>
        <fullName evidence="1">Uncharacterized protein</fullName>
    </submittedName>
</protein>
<evidence type="ECO:0000313" key="1">
    <source>
        <dbReference type="EMBL" id="JAH93504.1"/>
    </source>
</evidence>